<dbReference type="PANTHER" id="PTHR21580">
    <property type="entry name" value="SHIPPO-1-RELATED"/>
    <property type="match status" value="1"/>
</dbReference>
<dbReference type="InterPro" id="IPR011021">
    <property type="entry name" value="Arrestin-like_N"/>
</dbReference>
<dbReference type="InterPro" id="IPR051291">
    <property type="entry name" value="CIMAP"/>
</dbReference>
<protein>
    <submittedName>
        <fullName evidence="3">Sperm-tail PG-rich repeat family protein</fullName>
    </submittedName>
</protein>
<feature type="compositionally biased region" description="Low complexity" evidence="1">
    <location>
        <begin position="867"/>
        <end position="876"/>
    </location>
</feature>
<reference evidence="4" key="1">
    <citation type="submission" date="2019-02" db="EMBL/GenBank/DDBJ databases">
        <title>FDA dAtabase for Regulatory Grade micrObial Sequences (FDA-ARGOS): Supporting development and validation of Infectious Disease Dx tests.</title>
        <authorList>
            <person name="Duncan R."/>
            <person name="Fisher C."/>
            <person name="Tallon L."/>
            <person name="Sadzewicz L."/>
            <person name="Sengamalay N."/>
            <person name="Ott S."/>
            <person name="Godinez A."/>
            <person name="Nagaraj S."/>
            <person name="Vavikolanu K."/>
            <person name="Nadendla S."/>
            <person name="Aluvathingal J."/>
            <person name="Sichtig H."/>
        </authorList>
    </citation>
    <scope>NUCLEOTIDE SEQUENCE [LARGE SCALE GENOMIC DNA]</scope>
    <source>
        <strain evidence="4">FDAARGOS_361</strain>
    </source>
</reference>
<evidence type="ECO:0000259" key="2">
    <source>
        <dbReference type="Pfam" id="PF00339"/>
    </source>
</evidence>
<feature type="region of interest" description="Disordered" evidence="1">
    <location>
        <begin position="774"/>
        <end position="817"/>
    </location>
</feature>
<gene>
    <name evidence="3" type="ORF">CGC21_5820</name>
</gene>
<dbReference type="Pfam" id="PF07004">
    <property type="entry name" value="SHIPPO-rpt"/>
    <property type="match status" value="2"/>
</dbReference>
<dbReference type="Proteomes" id="UP000318447">
    <property type="component" value="Unassembled WGS sequence"/>
</dbReference>
<proteinExistence type="predicted"/>
<accession>A0A504X5G4</accession>
<evidence type="ECO:0000256" key="1">
    <source>
        <dbReference type="SAM" id="MobiDB-lite"/>
    </source>
</evidence>
<feature type="compositionally biased region" description="Low complexity" evidence="1">
    <location>
        <begin position="684"/>
        <end position="693"/>
    </location>
</feature>
<dbReference type="EMBL" id="RHLC01000003">
    <property type="protein sequence ID" value="TPP44331.1"/>
    <property type="molecule type" value="Genomic_DNA"/>
</dbReference>
<feature type="region of interest" description="Disordered" evidence="1">
    <location>
        <begin position="213"/>
        <end position="233"/>
    </location>
</feature>
<dbReference type="InterPro" id="IPR014752">
    <property type="entry name" value="Arrestin-like_C"/>
</dbReference>
<dbReference type="VEuPathDB" id="TriTrypDB:LdCL_350009400"/>
<dbReference type="VEuPathDB" id="TriTrypDB:LDHU3_35.0590"/>
<feature type="domain" description="Arrestin-like N-terminal" evidence="2">
    <location>
        <begin position="703"/>
        <end position="743"/>
    </location>
</feature>
<dbReference type="AlphaFoldDB" id="A0A504X5G4"/>
<organism evidence="3 4">
    <name type="scientific">Leishmania donovani</name>
    <dbReference type="NCBI Taxonomy" id="5661"/>
    <lineage>
        <taxon>Eukaryota</taxon>
        <taxon>Discoba</taxon>
        <taxon>Euglenozoa</taxon>
        <taxon>Kinetoplastea</taxon>
        <taxon>Metakinetoplastina</taxon>
        <taxon>Trypanosomatida</taxon>
        <taxon>Trypanosomatidae</taxon>
        <taxon>Leishmaniinae</taxon>
        <taxon>Leishmania</taxon>
    </lineage>
</organism>
<dbReference type="InterPro" id="IPR010736">
    <property type="entry name" value="SHIPPO-rpt"/>
</dbReference>
<evidence type="ECO:0000313" key="3">
    <source>
        <dbReference type="EMBL" id="TPP44331.1"/>
    </source>
</evidence>
<name>A0A504X5G4_LEIDO</name>
<feature type="region of interest" description="Disordered" evidence="1">
    <location>
        <begin position="348"/>
        <end position="387"/>
    </location>
</feature>
<feature type="region of interest" description="Disordered" evidence="1">
    <location>
        <begin position="854"/>
        <end position="891"/>
    </location>
</feature>
<feature type="region of interest" description="Disordered" evidence="1">
    <location>
        <begin position="670"/>
        <end position="693"/>
    </location>
</feature>
<dbReference type="PANTHER" id="PTHR21580:SF28">
    <property type="entry name" value="BOREALIN N-TERMINAL DOMAIN-CONTAINING PROTEIN-RELATED"/>
    <property type="match status" value="1"/>
</dbReference>
<feature type="region of interest" description="Disordered" evidence="1">
    <location>
        <begin position="308"/>
        <end position="328"/>
    </location>
</feature>
<dbReference type="Gene3D" id="2.60.40.640">
    <property type="match status" value="1"/>
</dbReference>
<evidence type="ECO:0000313" key="4">
    <source>
        <dbReference type="Proteomes" id="UP000318447"/>
    </source>
</evidence>
<dbReference type="Pfam" id="PF00339">
    <property type="entry name" value="Arrestin_N"/>
    <property type="match status" value="1"/>
</dbReference>
<comment type="caution">
    <text evidence="3">The sequence shown here is derived from an EMBL/GenBank/DDBJ whole genome shotgun (WGS) entry which is preliminary data.</text>
</comment>
<feature type="region of interest" description="Disordered" evidence="1">
    <location>
        <begin position="66"/>
        <end position="95"/>
    </location>
</feature>
<sequence>MLGGFTNYAHLRLRDHRPGNGDYELPPGFGPDSSSSKRSILARHYLPTGGESCSVGPGAYALPTTVGTGRSTRFAPMSSDRSGPAAKASAGQCSSDRPLAVAADPKQYSMALCPDTPSYSLCGRLKSEWDKQSAAASPGPAAYDVPGYFDTLDPQQQQRHLWSGPVPGVHLGIRTVLPESREKAGMPGPGAYHLVRFGDELPRTREPLITRSSRRGRGAAADTPGPGAYDDPTSIAYRADQVRRKRLFTQCSTFGGRWCRREFHTAGPGPAAYNTVAATKLLEKNQRHAPRLVRRQPPLDRQSVAEAAAARMKVPGAPTPQAFPSLPSDFDFDFRKGKTIGGRLHEPLARTAPSHLTQAADDKPSGSRAFWESPPPPGGRFAATPFDPQSHSLAAEKAGTNAARLSEAANCKPGPGSYNVEVDPTARRVPASLFGRTLSAKSVSAENGVPGPGHYRIVDETGSGGTIFYKGDFHPRGCSGQGGSAAESLGVGPGAHYNDDTMYTVKMPSSRGVALSISLAEAEVSPGGTLRGEVEVKVDFSHKNGIVYEAIRLVFLAVEKSCVWDDQGEFDELLNKYTSSRVYLDRHVTLTGFKTQSEDAETTAQVREEMLFLQHCATPYAAVAPTKPKKDAYRHYTREELLHGAIQMAATTKCTTGGAVAPDANADTNNCVGSQESVQGGDGPRSAAAAPRGGATEVEFPVLMPGTHRFPFLFRLPPWLPPSFYYSFVGAKGQLQYSASATMLFPGNGAGSWWFKICKDTSGTTRDTENTFRAAGAGAPSAKRERKRPGRGESGEGVIDLNDDEVGERTNRRLTSMPVYGPSDLITVIHFDVLSVMPRRQLVAEYYQIDTHNLHQRPTNAPREAENAGNSSSNRNGAKKLRRRIDKNNDAGDVKLSGVSTGLLEHHEDTHLALSALYQTFRCGWLGNMCCLQPQNAIEAEVLVVGARTVLLADDFGALQALGVRPPITSDAPQLGGPALHAPDIVPSPDMAVAAPNTPWPVGGITLRVRVRNYCPTHTVECVRVELKVMVEIFKSLKTPHTFPGISYSSFDYTIPIPPGNQALFDVRLGLKPRFRRHETDSESLLPPPGVRTANMTSNTFLQVSFPGMYTYVEEEEEKKGVVIMAETVDLNDEVLELPVRYS</sequence>
<dbReference type="VEuPathDB" id="TriTrypDB:LdBPK_350430.1"/>